<protein>
    <submittedName>
        <fullName evidence="1">Unnamed protein product</fullName>
    </submittedName>
</protein>
<proteinExistence type="predicted"/>
<evidence type="ECO:0000313" key="2">
    <source>
        <dbReference type="Proteomes" id="UP001165064"/>
    </source>
</evidence>
<dbReference type="EMBL" id="BSXS01007274">
    <property type="protein sequence ID" value="GME88151.1"/>
    <property type="molecule type" value="Genomic_DNA"/>
</dbReference>
<organism evidence="1 2">
    <name type="scientific">Ambrosiozyma monospora</name>
    <name type="common">Yeast</name>
    <name type="synonym">Endomycopsis monosporus</name>
    <dbReference type="NCBI Taxonomy" id="43982"/>
    <lineage>
        <taxon>Eukaryota</taxon>
        <taxon>Fungi</taxon>
        <taxon>Dikarya</taxon>
        <taxon>Ascomycota</taxon>
        <taxon>Saccharomycotina</taxon>
        <taxon>Pichiomycetes</taxon>
        <taxon>Pichiales</taxon>
        <taxon>Pichiaceae</taxon>
        <taxon>Ambrosiozyma</taxon>
    </lineage>
</organism>
<dbReference type="Proteomes" id="UP001165064">
    <property type="component" value="Unassembled WGS sequence"/>
</dbReference>
<gene>
    <name evidence="1" type="ORF">Amon02_000831900</name>
</gene>
<name>A0ACB5TGA5_AMBMO</name>
<evidence type="ECO:0000313" key="1">
    <source>
        <dbReference type="EMBL" id="GME88151.1"/>
    </source>
</evidence>
<comment type="caution">
    <text evidence="1">The sequence shown here is derived from an EMBL/GenBank/DDBJ whole genome shotgun (WGS) entry which is preliminary data.</text>
</comment>
<reference evidence="1" key="1">
    <citation type="submission" date="2023-04" db="EMBL/GenBank/DDBJ databases">
        <title>Ambrosiozyma monospora NBRC 10751.</title>
        <authorList>
            <person name="Ichikawa N."/>
            <person name="Sato H."/>
            <person name="Tonouchi N."/>
        </authorList>
    </citation>
    <scope>NUCLEOTIDE SEQUENCE</scope>
    <source>
        <strain evidence="1">NBRC 10751</strain>
    </source>
</reference>
<accession>A0ACB5TGA5</accession>
<keyword evidence="2" id="KW-1185">Reference proteome</keyword>
<sequence length="369" mass="39290">MIQIYQLLCLEKLVDPNIALLCKFIKDNVVLKVFIDDCYGGVSDDSLLFGRGLTRGVGNGTGDDLKLFSYHLGSGSTTSLFDRKPASMTPSIPPRDATSTTSVVPTPAPGSDACSSTFDLSAFQMPRDSKFSSRASVSIAPAPEKGVKRRKKSDSPVGSGNSPSNSSVFSAMSSVSKDTSISMASSSARRFSIASSISSTTSTAVPSLFASASAGSNCGSVSGGGSGSVNGSEGGRTAPVPITPDLVALSQKNAKKKRKSTLFDTFSQSINGSLNNGLRKLRNEQQFGSVGCKRSRSYSVAAVEQPHQSQNHPSQNHQQHQQQRQPEQQSLHQQQQQEEDFDPSTEIINQNLRNLDPTMSRSQSELVPT</sequence>